<reference evidence="7 8" key="1">
    <citation type="submission" date="2021-06" db="EMBL/GenBank/DDBJ databases">
        <title>Genome-based taxonomic framework of Microbacterium strains isolated from marine environment, the description of four new species and reclassification of four preexisting species.</title>
        <authorList>
            <person name="Lee S.D."/>
            <person name="Kim S.-M."/>
            <person name="Byeon Y.-S."/>
            <person name="Yang H.L."/>
            <person name="Kim I.S."/>
        </authorList>
    </citation>
    <scope>NUCLEOTIDE SEQUENCE [LARGE SCALE GENOMIC DNA]</scope>
    <source>
        <strain evidence="7 8">SSW1-36</strain>
    </source>
</reference>
<comment type="similarity">
    <text evidence="2 6">Belongs to the FPP/GGPP synthase family.</text>
</comment>
<dbReference type="Gene3D" id="1.10.600.10">
    <property type="entry name" value="Farnesyl Diphosphate Synthase"/>
    <property type="match status" value="1"/>
</dbReference>
<dbReference type="SFLD" id="SFLDS00005">
    <property type="entry name" value="Isoprenoid_Synthase_Type_I"/>
    <property type="match status" value="1"/>
</dbReference>
<dbReference type="PANTHER" id="PTHR12001">
    <property type="entry name" value="GERANYLGERANYL PYROPHOSPHATE SYNTHASE"/>
    <property type="match status" value="1"/>
</dbReference>
<keyword evidence="3 6" id="KW-0808">Transferase</keyword>
<name>A0ABY4IKK0_9MICO</name>
<organism evidence="7 8">
    <name type="scientific">Microbacterium galbinum</name>
    <dbReference type="NCBI Taxonomy" id="2851646"/>
    <lineage>
        <taxon>Bacteria</taxon>
        <taxon>Bacillati</taxon>
        <taxon>Actinomycetota</taxon>
        <taxon>Actinomycetes</taxon>
        <taxon>Micrococcales</taxon>
        <taxon>Microbacteriaceae</taxon>
        <taxon>Microbacterium</taxon>
    </lineage>
</organism>
<keyword evidence="8" id="KW-1185">Reference proteome</keyword>
<protein>
    <submittedName>
        <fullName evidence="7">Polyprenyl synthetase family protein</fullName>
    </submittedName>
</protein>
<evidence type="ECO:0000256" key="3">
    <source>
        <dbReference type="ARBA" id="ARBA00022679"/>
    </source>
</evidence>
<accession>A0ABY4IKK0</accession>
<dbReference type="InterPro" id="IPR000092">
    <property type="entry name" value="Polyprenyl_synt"/>
</dbReference>
<dbReference type="SUPFAM" id="SSF48576">
    <property type="entry name" value="Terpenoid synthases"/>
    <property type="match status" value="1"/>
</dbReference>
<gene>
    <name evidence="7" type="ORF">KV396_01785</name>
</gene>
<dbReference type="CDD" id="cd00685">
    <property type="entry name" value="Trans_IPPS_HT"/>
    <property type="match status" value="1"/>
</dbReference>
<dbReference type="EMBL" id="CP078077">
    <property type="protein sequence ID" value="UPL13278.1"/>
    <property type="molecule type" value="Genomic_DNA"/>
</dbReference>
<keyword evidence="4" id="KW-0479">Metal-binding</keyword>
<dbReference type="RefSeq" id="WP_247956648.1">
    <property type="nucleotide sequence ID" value="NZ_CP078077.1"/>
</dbReference>
<evidence type="ECO:0000313" key="7">
    <source>
        <dbReference type="EMBL" id="UPL13278.1"/>
    </source>
</evidence>
<evidence type="ECO:0000256" key="5">
    <source>
        <dbReference type="ARBA" id="ARBA00022842"/>
    </source>
</evidence>
<evidence type="ECO:0000313" key="8">
    <source>
        <dbReference type="Proteomes" id="UP000831963"/>
    </source>
</evidence>
<dbReference type="PANTHER" id="PTHR12001:SF85">
    <property type="entry name" value="SHORT CHAIN ISOPRENYL DIPHOSPHATE SYNTHASE"/>
    <property type="match status" value="1"/>
</dbReference>
<keyword evidence="5" id="KW-0460">Magnesium</keyword>
<dbReference type="Pfam" id="PF00348">
    <property type="entry name" value="polyprenyl_synt"/>
    <property type="match status" value="1"/>
</dbReference>
<evidence type="ECO:0000256" key="1">
    <source>
        <dbReference type="ARBA" id="ARBA00001946"/>
    </source>
</evidence>
<sequence>MASVATQDELGTRVEDALRQRFAERSSAAENYGEPFAALWRAAAAHAMGGKMIRPRLLLDAHRALSASGSEVDQTAAIEIAAEVELLHYAFLLHDDVIDGDLVRRRQPNLIGTLAASTGRAREDSELHWARSSAILMGDLLLATSVLGFARARVSTAARLRLLDLIEHTIVETVAGEHIDVGLGDGIIEPDLRTILEMSTYKTATYSFSLPLRAAAILAGASTELEDDLAAIGRHLGLAFQLQDDLLCVFGDHEVHGKDAFSDLREGKETAIIAYARMTTAWPHIRQHFGSTMLDEHEAVRIREHLRDCGAERFVQGLVADELAAASAVAVDIESAHIVSGDVIDSIRTLIARIEGRAS</sequence>
<evidence type="ECO:0000256" key="4">
    <source>
        <dbReference type="ARBA" id="ARBA00022723"/>
    </source>
</evidence>
<dbReference type="Proteomes" id="UP000831963">
    <property type="component" value="Chromosome"/>
</dbReference>
<evidence type="ECO:0000256" key="6">
    <source>
        <dbReference type="RuleBase" id="RU004466"/>
    </source>
</evidence>
<proteinExistence type="inferred from homology"/>
<dbReference type="InterPro" id="IPR008949">
    <property type="entry name" value="Isoprenoid_synthase_dom_sf"/>
</dbReference>
<evidence type="ECO:0000256" key="2">
    <source>
        <dbReference type="ARBA" id="ARBA00006706"/>
    </source>
</evidence>
<comment type="cofactor">
    <cofactor evidence="1">
        <name>Mg(2+)</name>
        <dbReference type="ChEBI" id="CHEBI:18420"/>
    </cofactor>
</comment>